<dbReference type="InterPro" id="IPR036770">
    <property type="entry name" value="Ankyrin_rpt-contain_sf"/>
</dbReference>
<dbReference type="PROSITE" id="PS50297">
    <property type="entry name" value="ANK_REP_REGION"/>
    <property type="match status" value="2"/>
</dbReference>
<gene>
    <name evidence="4" type="primary">INVS_1</name>
    <name evidence="4" type="ORF">GWK47_020114</name>
</gene>
<feature type="repeat" description="ANK" evidence="3">
    <location>
        <begin position="252"/>
        <end position="284"/>
    </location>
</feature>
<evidence type="ECO:0000256" key="3">
    <source>
        <dbReference type="PROSITE-ProRule" id="PRU00023"/>
    </source>
</evidence>
<dbReference type="PANTHER" id="PTHR24203">
    <property type="entry name" value="ANKYRIN REPEAT FAMILY PROTEIN"/>
    <property type="match status" value="1"/>
</dbReference>
<sequence length="411" mass="44380">MDNKTQNVDEAVHCQAHSEDTGLHASNTSFQQVMNLSPSFVSYPRSQGAASGYPAGPGCHFPPGLPQLPSTPGFLTGAGYHLPLTAASLLGSQKFPVSPLLPPGQAGTALHFSAIVGDKHKLAVVLQDKNVNLEARDRWGRVALVFAVLGNHQECVELLLHAGAKPDAVDSHRRTPLHFAAYKGHLGCIKSILHAVESKSVSHLEHCNGVWLAQDVRGVTPLHHAAIHSNHKCLQALLKYTVAGTLDTEDHKKRTPLHWAAAYGSQENVRLLIKHGANNLMPDQEGKTPLHWAAMSKASGAKDCVRTLIGAAPSNVNWQDFDGITALHIAVAEARKDTVDVILSVQNCNVNLTDNQFRTALHWACNRGVSVIAAHLMKRVAQVDAVDIYGATPLHYAAKHNHAEVVELVRH</sequence>
<reference evidence="4" key="1">
    <citation type="submission" date="2020-07" db="EMBL/GenBank/DDBJ databases">
        <title>The High-quality genome of the commercially important snow crab, Chionoecetes opilio.</title>
        <authorList>
            <person name="Jeong J.-H."/>
            <person name="Ryu S."/>
        </authorList>
    </citation>
    <scope>NUCLEOTIDE SEQUENCE</scope>
    <source>
        <strain evidence="4">MADBK_172401_WGS</strain>
        <tissue evidence="4">Digestive gland</tissue>
    </source>
</reference>
<dbReference type="AlphaFoldDB" id="A0A8J5CII1"/>
<dbReference type="Proteomes" id="UP000770661">
    <property type="component" value="Unassembled WGS sequence"/>
</dbReference>
<dbReference type="PANTHER" id="PTHR24203:SF45">
    <property type="entry name" value="ANKYRIN REPEAT DOMAIN 6"/>
    <property type="match status" value="1"/>
</dbReference>
<comment type="caution">
    <text evidence="4">The sequence shown here is derived from an EMBL/GenBank/DDBJ whole genome shotgun (WGS) entry which is preliminary data.</text>
</comment>
<evidence type="ECO:0000256" key="2">
    <source>
        <dbReference type="ARBA" id="ARBA00023043"/>
    </source>
</evidence>
<organism evidence="4 5">
    <name type="scientific">Chionoecetes opilio</name>
    <name type="common">Atlantic snow crab</name>
    <name type="synonym">Cancer opilio</name>
    <dbReference type="NCBI Taxonomy" id="41210"/>
    <lineage>
        <taxon>Eukaryota</taxon>
        <taxon>Metazoa</taxon>
        <taxon>Ecdysozoa</taxon>
        <taxon>Arthropoda</taxon>
        <taxon>Crustacea</taxon>
        <taxon>Multicrustacea</taxon>
        <taxon>Malacostraca</taxon>
        <taxon>Eumalacostraca</taxon>
        <taxon>Eucarida</taxon>
        <taxon>Decapoda</taxon>
        <taxon>Pleocyemata</taxon>
        <taxon>Brachyura</taxon>
        <taxon>Eubrachyura</taxon>
        <taxon>Majoidea</taxon>
        <taxon>Majidae</taxon>
        <taxon>Chionoecetes</taxon>
    </lineage>
</organism>
<dbReference type="PROSITE" id="PS50088">
    <property type="entry name" value="ANK_REPEAT"/>
    <property type="match status" value="4"/>
</dbReference>
<evidence type="ECO:0000256" key="1">
    <source>
        <dbReference type="ARBA" id="ARBA00022737"/>
    </source>
</evidence>
<protein>
    <submittedName>
        <fullName evidence="4">Inversin</fullName>
    </submittedName>
</protein>
<evidence type="ECO:0000313" key="4">
    <source>
        <dbReference type="EMBL" id="KAG0711664.1"/>
    </source>
</evidence>
<dbReference type="InterPro" id="IPR002110">
    <property type="entry name" value="Ankyrin_rpt"/>
</dbReference>
<keyword evidence="1" id="KW-0677">Repeat</keyword>
<dbReference type="SUPFAM" id="SSF48403">
    <property type="entry name" value="Ankyrin repeat"/>
    <property type="match status" value="1"/>
</dbReference>
<feature type="repeat" description="ANK" evidence="3">
    <location>
        <begin position="139"/>
        <end position="171"/>
    </location>
</feature>
<name>A0A8J5CII1_CHIOP</name>
<dbReference type="SMART" id="SM00248">
    <property type="entry name" value="ANK"/>
    <property type="match status" value="9"/>
</dbReference>
<feature type="repeat" description="ANK" evidence="3">
    <location>
        <begin position="389"/>
        <end position="411"/>
    </location>
</feature>
<dbReference type="Gene3D" id="1.25.40.20">
    <property type="entry name" value="Ankyrin repeat-containing domain"/>
    <property type="match status" value="4"/>
</dbReference>
<dbReference type="EMBL" id="JACEEZ010023140">
    <property type="protein sequence ID" value="KAG0711664.1"/>
    <property type="molecule type" value="Genomic_DNA"/>
</dbReference>
<evidence type="ECO:0000313" key="5">
    <source>
        <dbReference type="Proteomes" id="UP000770661"/>
    </source>
</evidence>
<keyword evidence="5" id="KW-1185">Reference proteome</keyword>
<proteinExistence type="predicted"/>
<feature type="repeat" description="ANK" evidence="3">
    <location>
        <begin position="322"/>
        <end position="355"/>
    </location>
</feature>
<dbReference type="Pfam" id="PF12796">
    <property type="entry name" value="Ank_2"/>
    <property type="match status" value="3"/>
</dbReference>
<dbReference type="OrthoDB" id="6373201at2759"/>
<accession>A0A8J5CII1</accession>
<keyword evidence="2 3" id="KW-0040">ANK repeat</keyword>